<reference evidence="1 2" key="1">
    <citation type="submission" date="2024-01" db="EMBL/GenBank/DDBJ databases">
        <title>A draft genome for the cacao thread blight pathogen Marasmiellus scandens.</title>
        <authorList>
            <person name="Baruah I.K."/>
            <person name="Leung J."/>
            <person name="Bukari Y."/>
            <person name="Amoako-Attah I."/>
            <person name="Meinhardt L.W."/>
            <person name="Bailey B.A."/>
            <person name="Cohen S.P."/>
        </authorList>
    </citation>
    <scope>NUCLEOTIDE SEQUENCE [LARGE SCALE GENOMIC DNA]</scope>
    <source>
        <strain evidence="1 2">GH-19</strain>
    </source>
</reference>
<evidence type="ECO:0000313" key="1">
    <source>
        <dbReference type="EMBL" id="KAK7471272.1"/>
    </source>
</evidence>
<sequence length="200" mass="23426">MSCSETTSSRDLDMEDSSGKQNIFKLSYMMSQEPWYPEDFPKQYIAHVKCGYYPPTIILGAGVTANEFMKYATNYFKEKGSYPEVFENCGWICAVGRHLRDVCGLSQEEPILLHKIWTRSDTPCVLPICTNYNIGKRFPTEQCEKLLDELGRKGVKADIQWFLVEDYDAWDVSPEELDWSDQYDKYTKLLTQHRLRRRKE</sequence>
<proteinExistence type="predicted"/>
<dbReference type="EMBL" id="JBANRG010000002">
    <property type="protein sequence ID" value="KAK7471272.1"/>
    <property type="molecule type" value="Genomic_DNA"/>
</dbReference>
<protein>
    <submittedName>
        <fullName evidence="1">Uncharacterized protein</fullName>
    </submittedName>
</protein>
<gene>
    <name evidence="1" type="ORF">VKT23_002680</name>
</gene>
<keyword evidence="2" id="KW-1185">Reference proteome</keyword>
<dbReference type="Proteomes" id="UP001498398">
    <property type="component" value="Unassembled WGS sequence"/>
</dbReference>
<name>A0ABR1K6R3_9AGAR</name>
<organism evidence="1 2">
    <name type="scientific">Marasmiellus scandens</name>
    <dbReference type="NCBI Taxonomy" id="2682957"/>
    <lineage>
        <taxon>Eukaryota</taxon>
        <taxon>Fungi</taxon>
        <taxon>Dikarya</taxon>
        <taxon>Basidiomycota</taxon>
        <taxon>Agaricomycotina</taxon>
        <taxon>Agaricomycetes</taxon>
        <taxon>Agaricomycetidae</taxon>
        <taxon>Agaricales</taxon>
        <taxon>Marasmiineae</taxon>
        <taxon>Omphalotaceae</taxon>
        <taxon>Marasmiellus</taxon>
    </lineage>
</organism>
<comment type="caution">
    <text evidence="1">The sequence shown here is derived from an EMBL/GenBank/DDBJ whole genome shotgun (WGS) entry which is preliminary data.</text>
</comment>
<evidence type="ECO:0000313" key="2">
    <source>
        <dbReference type="Proteomes" id="UP001498398"/>
    </source>
</evidence>
<accession>A0ABR1K6R3</accession>